<dbReference type="EMBL" id="JAUSQZ010000001">
    <property type="protein sequence ID" value="MDP9831167.1"/>
    <property type="molecule type" value="Genomic_DNA"/>
</dbReference>
<name>A0ABT9PFD3_9ACTN</name>
<accession>A0ABT9PFD3</accession>
<evidence type="ECO:0000256" key="1">
    <source>
        <dbReference type="SAM" id="Phobius"/>
    </source>
</evidence>
<feature type="transmembrane region" description="Helical" evidence="1">
    <location>
        <begin position="74"/>
        <end position="94"/>
    </location>
</feature>
<dbReference type="InterPro" id="IPR057702">
    <property type="entry name" value="DUF7942"/>
</dbReference>
<reference evidence="2 3" key="1">
    <citation type="submission" date="2023-07" db="EMBL/GenBank/DDBJ databases">
        <title>Sequencing the genomes of 1000 actinobacteria strains.</title>
        <authorList>
            <person name="Klenk H.-P."/>
        </authorList>
    </citation>
    <scope>NUCLEOTIDE SEQUENCE [LARGE SCALE GENOMIC DNA]</scope>
    <source>
        <strain evidence="2 3">DSM 44388</strain>
    </source>
</reference>
<keyword evidence="1" id="KW-0472">Membrane</keyword>
<dbReference type="Pfam" id="PF25637">
    <property type="entry name" value="DUF7942"/>
    <property type="match status" value="1"/>
</dbReference>
<sequence length="99" mass="10409">MNSTAGHRPNPAQLVLASRPALAYLAVVTAAGLFTVWSTSTHDAPDADLSGVWPIFATLPWSLPLMTVTPENPAAFAAVIAISALVNATLIAWATRRRS</sequence>
<proteinExistence type="predicted"/>
<keyword evidence="1" id="KW-1133">Transmembrane helix</keyword>
<comment type="caution">
    <text evidence="2">The sequence shown here is derived from an EMBL/GenBank/DDBJ whole genome shotgun (WGS) entry which is preliminary data.</text>
</comment>
<evidence type="ECO:0008006" key="4">
    <source>
        <dbReference type="Google" id="ProtNLM"/>
    </source>
</evidence>
<evidence type="ECO:0000313" key="3">
    <source>
        <dbReference type="Proteomes" id="UP001235712"/>
    </source>
</evidence>
<protein>
    <recommendedName>
        <fullName evidence="4">SPW repeat-containing protein</fullName>
    </recommendedName>
</protein>
<evidence type="ECO:0000313" key="2">
    <source>
        <dbReference type="EMBL" id="MDP9831167.1"/>
    </source>
</evidence>
<organism evidence="2 3">
    <name type="scientific">Kineosporia succinea</name>
    <dbReference type="NCBI Taxonomy" id="84632"/>
    <lineage>
        <taxon>Bacteria</taxon>
        <taxon>Bacillati</taxon>
        <taxon>Actinomycetota</taxon>
        <taxon>Actinomycetes</taxon>
        <taxon>Kineosporiales</taxon>
        <taxon>Kineosporiaceae</taxon>
        <taxon>Kineosporia</taxon>
    </lineage>
</organism>
<gene>
    <name evidence="2" type="ORF">J2S57_006916</name>
</gene>
<dbReference type="RefSeq" id="WP_307250667.1">
    <property type="nucleotide sequence ID" value="NZ_JAUSQZ010000001.1"/>
</dbReference>
<keyword evidence="1" id="KW-0812">Transmembrane</keyword>
<dbReference type="NCBIfam" id="NF046119">
    <property type="entry name" value="memb_SCO4225"/>
    <property type="match status" value="1"/>
</dbReference>
<dbReference type="Proteomes" id="UP001235712">
    <property type="component" value="Unassembled WGS sequence"/>
</dbReference>
<keyword evidence="3" id="KW-1185">Reference proteome</keyword>
<feature type="transmembrane region" description="Helical" evidence="1">
    <location>
        <begin position="21"/>
        <end position="40"/>
    </location>
</feature>